<evidence type="ECO:0000256" key="1">
    <source>
        <dbReference type="ARBA" id="ARBA00004728"/>
    </source>
</evidence>
<comment type="pathway">
    <text evidence="1">Phospholipid metabolism; CDP-diacylglycerol biosynthesis; CDP-diacylglycerol from sn-glycerol 3-phosphate: step 2/3.</text>
</comment>
<evidence type="ECO:0000256" key="6">
    <source>
        <dbReference type="SAM" id="Phobius"/>
    </source>
</evidence>
<keyword evidence="5" id="KW-0443">Lipid metabolism</keyword>
<dbReference type="SUPFAM" id="SSF69593">
    <property type="entry name" value="Glycerol-3-phosphate (1)-acyltransferase"/>
    <property type="match status" value="1"/>
</dbReference>
<comment type="catalytic activity">
    <reaction evidence="5">
        <text>a 1-acyl-sn-glycero-3-phosphate + an acyl-CoA = a 1,2-diacyl-sn-glycero-3-phosphate + CoA</text>
        <dbReference type="Rhea" id="RHEA:19709"/>
        <dbReference type="ChEBI" id="CHEBI:57287"/>
        <dbReference type="ChEBI" id="CHEBI:57970"/>
        <dbReference type="ChEBI" id="CHEBI:58342"/>
        <dbReference type="ChEBI" id="CHEBI:58608"/>
        <dbReference type="EC" id="2.3.1.51"/>
    </reaction>
</comment>
<accession>A0A1J1HS44</accession>
<evidence type="ECO:0000313" key="8">
    <source>
        <dbReference type="EMBL" id="CRK90837.1"/>
    </source>
</evidence>
<dbReference type="Pfam" id="PF01553">
    <property type="entry name" value="Acyltransferase"/>
    <property type="match status" value="1"/>
</dbReference>
<keyword evidence="3 5" id="KW-0808">Transferase</keyword>
<dbReference type="GO" id="GO:0016020">
    <property type="term" value="C:membrane"/>
    <property type="evidence" value="ECO:0007669"/>
    <property type="project" value="InterPro"/>
</dbReference>
<organism evidence="8 9">
    <name type="scientific">Clunio marinus</name>
    <dbReference type="NCBI Taxonomy" id="568069"/>
    <lineage>
        <taxon>Eukaryota</taxon>
        <taxon>Metazoa</taxon>
        <taxon>Ecdysozoa</taxon>
        <taxon>Arthropoda</taxon>
        <taxon>Hexapoda</taxon>
        <taxon>Insecta</taxon>
        <taxon>Pterygota</taxon>
        <taxon>Neoptera</taxon>
        <taxon>Endopterygota</taxon>
        <taxon>Diptera</taxon>
        <taxon>Nematocera</taxon>
        <taxon>Chironomoidea</taxon>
        <taxon>Chironomidae</taxon>
        <taxon>Clunio</taxon>
    </lineage>
</organism>
<keyword evidence="5" id="KW-0444">Lipid biosynthesis</keyword>
<keyword evidence="5" id="KW-0594">Phospholipid biosynthesis</keyword>
<dbReference type="EC" id="2.3.1.51" evidence="5"/>
<dbReference type="SMART" id="SM00563">
    <property type="entry name" value="PlsC"/>
    <property type="match status" value="1"/>
</dbReference>
<dbReference type="EMBL" id="CVRI01000020">
    <property type="protein sequence ID" value="CRK90837.1"/>
    <property type="molecule type" value="Genomic_DNA"/>
</dbReference>
<dbReference type="STRING" id="568069.A0A1J1HS44"/>
<reference evidence="8 9" key="1">
    <citation type="submission" date="2015-04" db="EMBL/GenBank/DDBJ databases">
        <authorList>
            <person name="Syromyatnikov M.Y."/>
            <person name="Popov V.N."/>
        </authorList>
    </citation>
    <scope>NUCLEOTIDE SEQUENCE [LARGE SCALE GENOMIC DNA]</scope>
</reference>
<name>A0A1J1HS44_9DIPT</name>
<sequence length="226" mass="25831">MVVTASKFCCHISKVINLTWTLRGAENLRKDQSCVIVANHQSSLDILGMFDIWPVMNKTTVVAKRELLYVWPFGVCAWLCGLIFIDRYAADKAKDTLNKAMEKLKANNIKLWVFPEGTRRNTGVIHEFKKGAFNVAIQRQVPIQPVVFSSYRTFLNDELRILNSGEIIIEALPEISTKGMTHDDVNRLIQQTRQVMIDKFIENTKEIELKDTQNSLSDCTMHNVTI</sequence>
<evidence type="ECO:0000256" key="2">
    <source>
        <dbReference type="ARBA" id="ARBA00008655"/>
    </source>
</evidence>
<comment type="similarity">
    <text evidence="2 5">Belongs to the 1-acyl-sn-glycerol-3-phosphate acyltransferase family.</text>
</comment>
<keyword evidence="4 5" id="KW-0012">Acyltransferase</keyword>
<proteinExistence type="inferred from homology"/>
<protein>
    <recommendedName>
        <fullName evidence="5">1-acyl-sn-glycerol-3-phosphate acyltransferase</fullName>
        <ecNumber evidence="5">2.3.1.51</ecNumber>
    </recommendedName>
</protein>
<feature type="domain" description="Phospholipid/glycerol acyltransferase" evidence="7">
    <location>
        <begin position="34"/>
        <end position="151"/>
    </location>
</feature>
<dbReference type="GO" id="GO:0003841">
    <property type="term" value="F:1-acylglycerol-3-phosphate O-acyltransferase activity"/>
    <property type="evidence" value="ECO:0007669"/>
    <property type="project" value="UniProtKB-UniRule"/>
</dbReference>
<dbReference type="AlphaFoldDB" id="A0A1J1HS44"/>
<comment type="domain">
    <text evidence="5">The HXXXXD motif is essential for acyltransferase activity and may constitute the binding site for the phosphate moiety of the glycerol-3-phosphate.</text>
</comment>
<keyword evidence="5" id="KW-1208">Phospholipid metabolism</keyword>
<dbReference type="PANTHER" id="PTHR10434">
    <property type="entry name" value="1-ACYL-SN-GLYCEROL-3-PHOSPHATE ACYLTRANSFERASE"/>
    <property type="match status" value="1"/>
</dbReference>
<evidence type="ECO:0000256" key="5">
    <source>
        <dbReference type="RuleBase" id="RU361267"/>
    </source>
</evidence>
<dbReference type="Proteomes" id="UP000183832">
    <property type="component" value="Unassembled WGS sequence"/>
</dbReference>
<feature type="transmembrane region" description="Helical" evidence="6">
    <location>
        <begin position="67"/>
        <end position="85"/>
    </location>
</feature>
<dbReference type="OrthoDB" id="202234at2759"/>
<dbReference type="GO" id="GO:0005783">
    <property type="term" value="C:endoplasmic reticulum"/>
    <property type="evidence" value="ECO:0007669"/>
    <property type="project" value="TreeGrafter"/>
</dbReference>
<evidence type="ECO:0000256" key="4">
    <source>
        <dbReference type="ARBA" id="ARBA00023315"/>
    </source>
</evidence>
<keyword evidence="6" id="KW-1133">Transmembrane helix</keyword>
<dbReference type="PANTHER" id="PTHR10434:SF11">
    <property type="entry name" value="1-ACYL-SN-GLYCEROL-3-PHOSPHATE ACYLTRANSFERASE"/>
    <property type="match status" value="1"/>
</dbReference>
<keyword evidence="6" id="KW-0812">Transmembrane</keyword>
<keyword evidence="6" id="KW-0472">Membrane</keyword>
<evidence type="ECO:0000259" key="7">
    <source>
        <dbReference type="SMART" id="SM00563"/>
    </source>
</evidence>
<dbReference type="NCBIfam" id="TIGR00530">
    <property type="entry name" value="AGP_acyltrn"/>
    <property type="match status" value="1"/>
</dbReference>
<dbReference type="InterPro" id="IPR002123">
    <property type="entry name" value="Plipid/glycerol_acylTrfase"/>
</dbReference>
<keyword evidence="9" id="KW-1185">Reference proteome</keyword>
<dbReference type="GO" id="GO:0006654">
    <property type="term" value="P:phosphatidic acid biosynthetic process"/>
    <property type="evidence" value="ECO:0007669"/>
    <property type="project" value="TreeGrafter"/>
</dbReference>
<dbReference type="CDD" id="cd07989">
    <property type="entry name" value="LPLAT_AGPAT-like"/>
    <property type="match status" value="1"/>
</dbReference>
<dbReference type="InterPro" id="IPR004552">
    <property type="entry name" value="AGP_acyltrans"/>
</dbReference>
<gene>
    <name evidence="8" type="ORF">CLUMA_CG004527</name>
</gene>
<evidence type="ECO:0000313" key="9">
    <source>
        <dbReference type="Proteomes" id="UP000183832"/>
    </source>
</evidence>
<evidence type="ECO:0000256" key="3">
    <source>
        <dbReference type="ARBA" id="ARBA00022679"/>
    </source>
</evidence>